<evidence type="ECO:0000313" key="3">
    <source>
        <dbReference type="EMBL" id="MFJ6039412.1"/>
    </source>
</evidence>
<dbReference type="PROSITE" id="PS51257">
    <property type="entry name" value="PROKAR_LIPOPROTEIN"/>
    <property type="match status" value="1"/>
</dbReference>
<dbReference type="EMBL" id="JBIVPC010000013">
    <property type="protein sequence ID" value="MFJ6039412.1"/>
    <property type="molecule type" value="Genomic_DNA"/>
</dbReference>
<dbReference type="Pfam" id="PF03640">
    <property type="entry name" value="Lipoprotein_15"/>
    <property type="match status" value="2"/>
</dbReference>
<accession>A0ABW8HGD4</accession>
<gene>
    <name evidence="3" type="ORF">ACIQFM_24520</name>
</gene>
<dbReference type="RefSeq" id="WP_030399526.1">
    <property type="nucleotide sequence ID" value="NZ_BBOK01000007.1"/>
</dbReference>
<evidence type="ECO:0000313" key="4">
    <source>
        <dbReference type="Proteomes" id="UP001617907"/>
    </source>
</evidence>
<reference evidence="3 4" key="1">
    <citation type="submission" date="2024-10" db="EMBL/GenBank/DDBJ databases">
        <title>The Natural Products Discovery Center: Release of the First 8490 Sequenced Strains for Exploring Actinobacteria Biosynthetic Diversity.</title>
        <authorList>
            <person name="Kalkreuter E."/>
            <person name="Kautsar S.A."/>
            <person name="Yang D."/>
            <person name="Bader C.D."/>
            <person name="Teijaro C.N."/>
            <person name="Fluegel L."/>
            <person name="Davis C.M."/>
            <person name="Simpson J.R."/>
            <person name="Lauterbach L."/>
            <person name="Steele A.D."/>
            <person name="Gui C."/>
            <person name="Meng S."/>
            <person name="Li G."/>
            <person name="Viehrig K."/>
            <person name="Ye F."/>
            <person name="Su P."/>
            <person name="Kiefer A.F."/>
            <person name="Nichols A."/>
            <person name="Cepeda A.J."/>
            <person name="Yan W."/>
            <person name="Fan B."/>
            <person name="Jiang Y."/>
            <person name="Adhikari A."/>
            <person name="Zheng C.-J."/>
            <person name="Schuster L."/>
            <person name="Cowan T.M."/>
            <person name="Smanski M.J."/>
            <person name="Chevrette M.G."/>
            <person name="De Carvalho L.P.S."/>
            <person name="Shen B."/>
        </authorList>
    </citation>
    <scope>NUCLEOTIDE SEQUENCE [LARGE SCALE GENOMIC DNA]</scope>
    <source>
        <strain evidence="3 4">NPDC093086</strain>
    </source>
</reference>
<feature type="region of interest" description="Disordered" evidence="1">
    <location>
        <begin position="23"/>
        <end position="67"/>
    </location>
</feature>
<dbReference type="PANTHER" id="PTHR39335:SF1">
    <property type="entry name" value="BLL4220 PROTEIN"/>
    <property type="match status" value="1"/>
</dbReference>
<feature type="chain" id="PRO_5045301923" description="Lipoprotein" evidence="2">
    <location>
        <begin position="22"/>
        <end position="190"/>
    </location>
</feature>
<dbReference type="PANTHER" id="PTHR39335">
    <property type="entry name" value="BLL4220 PROTEIN"/>
    <property type="match status" value="1"/>
</dbReference>
<evidence type="ECO:0000256" key="1">
    <source>
        <dbReference type="SAM" id="MobiDB-lite"/>
    </source>
</evidence>
<sequence length="190" mass="19623">MTRIRTATALAAALLVAGAAAGCSDDGGTGAGGTETRNAGTETRNAADAPDADVVPAATSSSAPAVDVKDGTYGKTLVDEKGRTLYLFEKDSKDKSKCDGDCAKAWPPFTVKSTPNAGNGVKKDLLKTIKRDDGSEQVAYNGHPLYRFANDQKPGDTNGQDLEAFGAKWYVVNPNGDKVTSKAKTGGGGY</sequence>
<evidence type="ECO:0008006" key="5">
    <source>
        <dbReference type="Google" id="ProtNLM"/>
    </source>
</evidence>
<keyword evidence="4" id="KW-1185">Reference proteome</keyword>
<feature type="compositionally biased region" description="Low complexity" evidence="1">
    <location>
        <begin position="34"/>
        <end position="66"/>
    </location>
</feature>
<keyword evidence="2" id="KW-0732">Signal</keyword>
<comment type="caution">
    <text evidence="3">The sequence shown here is derived from an EMBL/GenBank/DDBJ whole genome shotgun (WGS) entry which is preliminary data.</text>
</comment>
<dbReference type="Proteomes" id="UP001617907">
    <property type="component" value="Unassembled WGS sequence"/>
</dbReference>
<evidence type="ECO:0000256" key="2">
    <source>
        <dbReference type="SAM" id="SignalP"/>
    </source>
</evidence>
<protein>
    <recommendedName>
        <fullName evidence="5">Lipoprotein</fullName>
    </recommendedName>
</protein>
<proteinExistence type="predicted"/>
<dbReference type="GeneID" id="95503057"/>
<feature type="signal peptide" evidence="2">
    <location>
        <begin position="1"/>
        <end position="21"/>
    </location>
</feature>
<name>A0ABW8HGD4_9ACTN</name>
<organism evidence="3 4">
    <name type="scientific">Streptomyces ardesiacus</name>
    <dbReference type="NCBI Taxonomy" id="285564"/>
    <lineage>
        <taxon>Bacteria</taxon>
        <taxon>Bacillati</taxon>
        <taxon>Actinomycetota</taxon>
        <taxon>Actinomycetes</taxon>
        <taxon>Kitasatosporales</taxon>
        <taxon>Streptomycetaceae</taxon>
        <taxon>Streptomyces</taxon>
    </lineage>
</organism>
<dbReference type="InterPro" id="IPR005297">
    <property type="entry name" value="Lipoprotein_repeat"/>
</dbReference>